<keyword evidence="1" id="KW-1133">Transmembrane helix</keyword>
<evidence type="ECO:0000313" key="3">
    <source>
        <dbReference type="Proteomes" id="UP000282617"/>
    </source>
</evidence>
<keyword evidence="1" id="KW-0472">Membrane</keyword>
<name>A0A3R9I7A2_STRCR</name>
<evidence type="ECO:0000256" key="1">
    <source>
        <dbReference type="SAM" id="Phobius"/>
    </source>
</evidence>
<keyword evidence="1" id="KW-0812">Transmembrane</keyword>
<accession>A0A3R9I7A2</accession>
<dbReference type="AlphaFoldDB" id="A0A3R9I7A2"/>
<sequence length="349" mass="39666">MIIIFLILLLLVISILISISLILFTRHKSRSQHSLVAQNNGGNQELAKNNKHKIGFGVLGCFLSGVVIVCFMALVSMFLNFIDIWGIFVRVPKYEMVQAVQRSYKQSGFEGTVRVLDANKNYTSFAGYLIRAEYSEEIEGQTVKIGDRIEYYTSRDEKNGKTDIDLQLEKGDAIYQAFPSIAYRGLELSPGYSETLETVKDSFTKADKKKLYLESLDFMIDKDAPNIDAYEALIKKNRAEGQPLQGLYPIPISDMLEKEALAIEMKVILNVEQDDGSIISIGQDQKNDDKIKQILQEQLDLTKLPNARYLMAISVGKHSKYFGFGKYEVIVQNHQIVRFSIQNEQYKLE</sequence>
<gene>
    <name evidence="2" type="ORF">D8872_09065</name>
</gene>
<reference evidence="2 3" key="1">
    <citation type="submission" date="2018-11" db="EMBL/GenBank/DDBJ databases">
        <title>Species Designations Belie Phenotypic and Genotypic Heterogeneity in Oral Streptococci.</title>
        <authorList>
            <person name="Velsko I."/>
        </authorList>
    </citation>
    <scope>NUCLEOTIDE SEQUENCE [LARGE SCALE GENOMIC DNA]</scope>
    <source>
        <strain evidence="2 3">BCC51</strain>
    </source>
</reference>
<evidence type="ECO:0000313" key="2">
    <source>
        <dbReference type="EMBL" id="RSI41933.1"/>
    </source>
</evidence>
<protein>
    <submittedName>
        <fullName evidence="2">Uncharacterized protein</fullName>
    </submittedName>
</protein>
<proteinExistence type="predicted"/>
<dbReference type="Proteomes" id="UP000282617">
    <property type="component" value="Unassembled WGS sequence"/>
</dbReference>
<comment type="caution">
    <text evidence="2">The sequence shown here is derived from an EMBL/GenBank/DDBJ whole genome shotgun (WGS) entry which is preliminary data.</text>
</comment>
<dbReference type="RefSeq" id="WP_125390746.1">
    <property type="nucleotide sequence ID" value="NZ_RJNA01000017.1"/>
</dbReference>
<dbReference type="EMBL" id="RJNA01000017">
    <property type="protein sequence ID" value="RSI41933.1"/>
    <property type="molecule type" value="Genomic_DNA"/>
</dbReference>
<organism evidence="2 3">
    <name type="scientific">Streptococcus cristatus</name>
    <dbReference type="NCBI Taxonomy" id="45634"/>
    <lineage>
        <taxon>Bacteria</taxon>
        <taxon>Bacillati</taxon>
        <taxon>Bacillota</taxon>
        <taxon>Bacilli</taxon>
        <taxon>Lactobacillales</taxon>
        <taxon>Streptococcaceae</taxon>
        <taxon>Streptococcus</taxon>
    </lineage>
</organism>
<feature type="transmembrane region" description="Helical" evidence="1">
    <location>
        <begin position="54"/>
        <end position="79"/>
    </location>
</feature>
<feature type="transmembrane region" description="Helical" evidence="1">
    <location>
        <begin position="6"/>
        <end position="24"/>
    </location>
</feature>